<protein>
    <submittedName>
        <fullName evidence="1">Uncharacterized protein</fullName>
    </submittedName>
</protein>
<reference evidence="2" key="1">
    <citation type="journal article" date="2019" name="Int. J. Syst. Evol. Microbiol.">
        <title>The Global Catalogue of Microorganisms (GCM) 10K type strain sequencing project: providing services to taxonomists for standard genome sequencing and annotation.</title>
        <authorList>
            <consortium name="The Broad Institute Genomics Platform"/>
            <consortium name="The Broad Institute Genome Sequencing Center for Infectious Disease"/>
            <person name="Wu L."/>
            <person name="Ma J."/>
        </authorList>
    </citation>
    <scope>NUCLEOTIDE SEQUENCE [LARGE SCALE GENOMIC DNA]</scope>
    <source>
        <strain evidence="2">JCM 14370</strain>
    </source>
</reference>
<accession>A0ABQ2D0Q3</accession>
<keyword evidence="2" id="KW-1185">Reference proteome</keyword>
<comment type="caution">
    <text evidence="1">The sequence shown here is derived from an EMBL/GenBank/DDBJ whole genome shotgun (WGS) entry which is preliminary data.</text>
</comment>
<name>A0ABQ2D0Q3_9DEIO</name>
<sequence length="183" mass="21162">MTLNTRELLQDTYDLHVYGTFSLDKERLQQIQERRSELKFLPANKSEPTPEFMGLELDVLQAIYLCRSLKENFKIVALPTPIRYWVPQISEEEAFEIAKIEHLRVIQNDPELQLGPLTDKVFGRSYQMYGVAYGFNCANIKAQLAGYVPGTWWVHVDMVDGTVWTDNQLDARKLICYLARGDS</sequence>
<evidence type="ECO:0000313" key="2">
    <source>
        <dbReference type="Proteomes" id="UP000632222"/>
    </source>
</evidence>
<dbReference type="EMBL" id="BMOD01000005">
    <property type="protein sequence ID" value="GGJ32256.1"/>
    <property type="molecule type" value="Genomic_DNA"/>
</dbReference>
<gene>
    <name evidence="1" type="ORF">GCM10008938_18100</name>
</gene>
<evidence type="ECO:0000313" key="1">
    <source>
        <dbReference type="EMBL" id="GGJ32256.1"/>
    </source>
</evidence>
<dbReference type="Proteomes" id="UP000632222">
    <property type="component" value="Unassembled WGS sequence"/>
</dbReference>
<proteinExistence type="predicted"/>
<organism evidence="1 2">
    <name type="scientific">Deinococcus roseus</name>
    <dbReference type="NCBI Taxonomy" id="392414"/>
    <lineage>
        <taxon>Bacteria</taxon>
        <taxon>Thermotogati</taxon>
        <taxon>Deinococcota</taxon>
        <taxon>Deinococci</taxon>
        <taxon>Deinococcales</taxon>
        <taxon>Deinococcaceae</taxon>
        <taxon>Deinococcus</taxon>
    </lineage>
</organism>